<evidence type="ECO:0000313" key="10">
    <source>
        <dbReference type="Proteomes" id="UP001161247"/>
    </source>
</evidence>
<comment type="cofactor">
    <cofactor evidence="2">
        <name>Mg(2+)</name>
        <dbReference type="ChEBI" id="CHEBI:18420"/>
    </cofactor>
</comment>
<dbReference type="GO" id="GO:0016462">
    <property type="term" value="F:pyrophosphatase activity"/>
    <property type="evidence" value="ECO:0007669"/>
    <property type="project" value="InterPro"/>
</dbReference>
<comment type="similarity">
    <text evidence="3">Belongs to the Nudix hydrolase family.</text>
</comment>
<dbReference type="GO" id="GO:0005634">
    <property type="term" value="C:nucleus"/>
    <property type="evidence" value="ECO:0007669"/>
    <property type="project" value="TreeGrafter"/>
</dbReference>
<dbReference type="PROSITE" id="PS00893">
    <property type="entry name" value="NUDIX_BOX"/>
    <property type="match status" value="1"/>
</dbReference>
<dbReference type="CDD" id="cd04666">
    <property type="entry name" value="NUDIX_DIPP2_like_Nudt4"/>
    <property type="match status" value="1"/>
</dbReference>
<organism evidence="9 10">
    <name type="scientific">Oldenlandia corymbosa var. corymbosa</name>
    <dbReference type="NCBI Taxonomy" id="529605"/>
    <lineage>
        <taxon>Eukaryota</taxon>
        <taxon>Viridiplantae</taxon>
        <taxon>Streptophyta</taxon>
        <taxon>Embryophyta</taxon>
        <taxon>Tracheophyta</taxon>
        <taxon>Spermatophyta</taxon>
        <taxon>Magnoliopsida</taxon>
        <taxon>eudicotyledons</taxon>
        <taxon>Gunneridae</taxon>
        <taxon>Pentapetalae</taxon>
        <taxon>asterids</taxon>
        <taxon>lamiids</taxon>
        <taxon>Gentianales</taxon>
        <taxon>Rubiaceae</taxon>
        <taxon>Rubioideae</taxon>
        <taxon>Spermacoceae</taxon>
        <taxon>Hedyotis-Oldenlandia complex</taxon>
        <taxon>Oldenlandia</taxon>
    </lineage>
</organism>
<evidence type="ECO:0000313" key="9">
    <source>
        <dbReference type="EMBL" id="CAI9113715.1"/>
    </source>
</evidence>
<evidence type="ECO:0000256" key="5">
    <source>
        <dbReference type="ARBA" id="ARBA00022801"/>
    </source>
</evidence>
<keyword evidence="10" id="KW-1185">Reference proteome</keyword>
<dbReference type="Pfam" id="PF00293">
    <property type="entry name" value="NUDIX"/>
    <property type="match status" value="1"/>
</dbReference>
<dbReference type="FunFam" id="3.90.79.10:FF:000022">
    <property type="entry name" value="Nudix hydrolase 17, mitochondrial"/>
    <property type="match status" value="1"/>
</dbReference>
<dbReference type="Gene3D" id="3.90.79.10">
    <property type="entry name" value="Nucleoside Triphosphate Pyrophosphohydrolase"/>
    <property type="match status" value="1"/>
</dbReference>
<feature type="domain" description="Nudix hydrolase" evidence="8">
    <location>
        <begin position="40"/>
        <end position="164"/>
    </location>
</feature>
<keyword evidence="5" id="KW-0378">Hydrolase</keyword>
<keyword evidence="4" id="KW-0479">Metal-binding</keyword>
<dbReference type="InterPro" id="IPR047198">
    <property type="entry name" value="DDP-like_NUDIX"/>
</dbReference>
<evidence type="ECO:0000256" key="6">
    <source>
        <dbReference type="ARBA" id="ARBA00022842"/>
    </source>
</evidence>
<comment type="cofactor">
    <cofactor evidence="1">
        <name>Mn(2+)</name>
        <dbReference type="ChEBI" id="CHEBI:29035"/>
    </cofactor>
</comment>
<name>A0AAV1E0L8_OLDCO</name>
<keyword evidence="6" id="KW-0460">Magnesium</keyword>
<dbReference type="SUPFAM" id="SSF55811">
    <property type="entry name" value="Nudix"/>
    <property type="match status" value="1"/>
</dbReference>
<reference evidence="9" key="1">
    <citation type="submission" date="2023-03" db="EMBL/GenBank/DDBJ databases">
        <authorList>
            <person name="Julca I."/>
        </authorList>
    </citation>
    <scope>NUCLEOTIDE SEQUENCE</scope>
</reference>
<evidence type="ECO:0000256" key="4">
    <source>
        <dbReference type="ARBA" id="ARBA00022723"/>
    </source>
</evidence>
<evidence type="ECO:0000256" key="3">
    <source>
        <dbReference type="ARBA" id="ARBA00005582"/>
    </source>
</evidence>
<dbReference type="EMBL" id="OX459124">
    <property type="protein sequence ID" value="CAI9113715.1"/>
    <property type="molecule type" value="Genomic_DNA"/>
</dbReference>
<dbReference type="InterPro" id="IPR000086">
    <property type="entry name" value="NUDIX_hydrolase_dom"/>
</dbReference>
<dbReference type="PROSITE" id="PS51462">
    <property type="entry name" value="NUDIX"/>
    <property type="match status" value="1"/>
</dbReference>
<dbReference type="InterPro" id="IPR015797">
    <property type="entry name" value="NUDIX_hydrolase-like_dom_sf"/>
</dbReference>
<proteinExistence type="inferred from homology"/>
<dbReference type="PANTHER" id="PTHR12629">
    <property type="entry name" value="DIPHOSPHOINOSITOL POLYPHOSPHATE PHOSPHOHYDROLASE"/>
    <property type="match status" value="1"/>
</dbReference>
<keyword evidence="7" id="KW-0464">Manganese</keyword>
<evidence type="ECO:0000256" key="7">
    <source>
        <dbReference type="ARBA" id="ARBA00023211"/>
    </source>
</evidence>
<sequence>MQIKTFVSMYSRTGRDLQRYNFDGCRQVVGCIPYRFRKNHKAPSVHGTLINELEFLLISSQKSTKMMFPKGGWELDETIEDAARRETMEEAGVLGVVGKKLGVWSFKSKSQDTFHEGHMLSFKVTDELDCWPEKDVRSRVWVSADEARKLCAHEWMKEALDRFIVQLDEDQGEPRPPTLLDLLRLDESSFSEEEEDEVNCTLSHFQMKEEECHIHLFMHHLPISPCSTEKSKMSRVSQSGEEDVDRIALLVN</sequence>
<dbReference type="GO" id="GO:0005737">
    <property type="term" value="C:cytoplasm"/>
    <property type="evidence" value="ECO:0007669"/>
    <property type="project" value="TreeGrafter"/>
</dbReference>
<dbReference type="PANTHER" id="PTHR12629:SF67">
    <property type="entry name" value="NUDIX HYDROLASE 18, MITOCHONDRIAL-LIKE"/>
    <property type="match status" value="1"/>
</dbReference>
<evidence type="ECO:0000256" key="2">
    <source>
        <dbReference type="ARBA" id="ARBA00001946"/>
    </source>
</evidence>
<gene>
    <name evidence="9" type="ORF">OLC1_LOCUS20669</name>
</gene>
<protein>
    <submittedName>
        <fullName evidence="9">OLC1v1014369C1</fullName>
    </submittedName>
</protein>
<evidence type="ECO:0000256" key="1">
    <source>
        <dbReference type="ARBA" id="ARBA00001936"/>
    </source>
</evidence>
<dbReference type="AlphaFoldDB" id="A0AAV1E0L8"/>
<dbReference type="GO" id="GO:0046872">
    <property type="term" value="F:metal ion binding"/>
    <property type="evidence" value="ECO:0007669"/>
    <property type="project" value="UniProtKB-KW"/>
</dbReference>
<accession>A0AAV1E0L8</accession>
<dbReference type="InterPro" id="IPR020084">
    <property type="entry name" value="NUDIX_hydrolase_CS"/>
</dbReference>
<dbReference type="Proteomes" id="UP001161247">
    <property type="component" value="Chromosome 7"/>
</dbReference>
<evidence type="ECO:0000259" key="8">
    <source>
        <dbReference type="PROSITE" id="PS51462"/>
    </source>
</evidence>